<dbReference type="AlphaFoldDB" id="A0A7X0ZG80"/>
<dbReference type="GO" id="GO:0031419">
    <property type="term" value="F:cobalamin binding"/>
    <property type="evidence" value="ECO:0007669"/>
    <property type="project" value="InterPro"/>
</dbReference>
<dbReference type="SUPFAM" id="SSF51703">
    <property type="entry name" value="Cobalamin (vitamin B12)-dependent enzymes"/>
    <property type="match status" value="1"/>
</dbReference>
<dbReference type="Proteomes" id="UP000558070">
    <property type="component" value="Unassembled WGS sequence"/>
</dbReference>
<dbReference type="InterPro" id="IPR036999">
    <property type="entry name" value="Diol/glycerol_deHase_lsu_sf"/>
</dbReference>
<dbReference type="EMBL" id="JAARPH010000001">
    <property type="protein sequence ID" value="MBC1374556.1"/>
    <property type="molecule type" value="Genomic_DNA"/>
</dbReference>
<dbReference type="InterPro" id="IPR003206">
    <property type="entry name" value="Diol/glycerol_deHydtase_lsu"/>
</dbReference>
<dbReference type="PIRSF" id="PIRSF018507">
    <property type="entry name" value="Prpndl_dhdrts_lg"/>
    <property type="match status" value="1"/>
</dbReference>
<dbReference type="EMBL" id="JAARZO010000001">
    <property type="protein sequence ID" value="MBC2286553.1"/>
    <property type="molecule type" value="Genomic_DNA"/>
</dbReference>
<dbReference type="Proteomes" id="UP000518829">
    <property type="component" value="Unassembled WGS sequence"/>
</dbReference>
<dbReference type="CDD" id="cd03687">
    <property type="entry name" value="Dehydratase_LU"/>
    <property type="match status" value="1"/>
</dbReference>
<reference evidence="4 5" key="1">
    <citation type="submission" date="2020-03" db="EMBL/GenBank/DDBJ databases">
        <title>Soil Listeria distribution.</title>
        <authorList>
            <person name="Liao J."/>
            <person name="Wiedmann M."/>
        </authorList>
    </citation>
    <scope>NUCLEOTIDE SEQUENCE [LARGE SCALE GENOMIC DNA]</scope>
    <source>
        <strain evidence="3 5">FSL L7-0072</strain>
        <strain evidence="2 4">FSL L7-1699</strain>
    </source>
</reference>
<feature type="domain" description="Diol/glycerol dehydratase large subunit" evidence="1">
    <location>
        <begin position="1"/>
        <end position="551"/>
    </location>
</feature>
<dbReference type="Pfam" id="PF02286">
    <property type="entry name" value="Dehydratase_LU"/>
    <property type="match status" value="1"/>
</dbReference>
<evidence type="ECO:0000313" key="5">
    <source>
        <dbReference type="Proteomes" id="UP000558070"/>
    </source>
</evidence>
<gene>
    <name evidence="2" type="ORF">HB839_03325</name>
    <name evidence="3" type="ORF">HCB47_02730</name>
</gene>
<dbReference type="NCBIfam" id="NF011979">
    <property type="entry name" value="PRK15444.1"/>
    <property type="match status" value="1"/>
</dbReference>
<evidence type="ECO:0000259" key="1">
    <source>
        <dbReference type="Pfam" id="PF02286"/>
    </source>
</evidence>
<dbReference type="InterPro" id="IPR016176">
    <property type="entry name" value="Cbl-dep_enz_cat"/>
</dbReference>
<sequence>MKSKRFEELAKRPVNQDGFVKEWIEEGLIAMESPNDPKPSIKIENGKVVEMDSKKLADFDLIDHFIAKYGVDLSRAEEVMKMDSVKLANMLCDPNVPREKIVLLTTAMTPAKIVEVVSQMNVVEMMMSMQKMRSRRTPTTQAHVTNLRDNPVQIAADAAEAAIRGFDEQETTVAVVRYAPFNALSLLVGSQTGRGGVLTQCSLEEATELELGMRGLTCYAETISVYGTEPVFTDGDDTPWSKGILASAYASRGLKMRFTSGTGSEVQMGYAEGKSMLYLESRCIFITKAAGVQGLQNGSISCIGIPGAVPSGIRAVLAENLIAVMLDLEVASGNDQTFSHSDIRRTARLLMQFLPGTDYISSGYSATPNYDNMFAGSNFDADDFDDYNILQRDLKVDGGLTPVTEEEVVAVRNKAARVIQVVFDKLGLPAVTDEEVEAATYARGSKDMPERNMVEDIKAAAEMMDRGVTGLDVVKALSAGGFDDVAESVLNMLKQRVSGDFLHTSAIIDKDWNVISSVNDLNDYAGPGTGYRLEGERWEKLKDIAVAVDANELD</sequence>
<proteinExistence type="predicted"/>
<dbReference type="RefSeq" id="WP_003761744.1">
    <property type="nucleotide sequence ID" value="NZ_JAARPH010000001.1"/>
</dbReference>
<evidence type="ECO:0000313" key="2">
    <source>
        <dbReference type="EMBL" id="MBC1374556.1"/>
    </source>
</evidence>
<evidence type="ECO:0000313" key="4">
    <source>
        <dbReference type="Proteomes" id="UP000518829"/>
    </source>
</evidence>
<evidence type="ECO:0000313" key="3">
    <source>
        <dbReference type="EMBL" id="MBC2286553.1"/>
    </source>
</evidence>
<accession>A0A7X0ZG80</accession>
<comment type="caution">
    <text evidence="3">The sequence shown here is derived from an EMBL/GenBank/DDBJ whole genome shotgun (WGS) entry which is preliminary data.</text>
</comment>
<organism evidence="3 5">
    <name type="scientific">Listeria farberi</name>
    <dbReference type="NCBI Taxonomy" id="2713500"/>
    <lineage>
        <taxon>Bacteria</taxon>
        <taxon>Bacillati</taxon>
        <taxon>Bacillota</taxon>
        <taxon>Bacilli</taxon>
        <taxon>Bacillales</taxon>
        <taxon>Listeriaceae</taxon>
        <taxon>Listeria</taxon>
    </lineage>
</organism>
<name>A0A7X0ZG80_9LIST</name>
<dbReference type="Gene3D" id="3.20.20.350">
    <property type="entry name" value="Diol/glycerol dehydratase, large subunit"/>
    <property type="match status" value="1"/>
</dbReference>
<keyword evidence="4" id="KW-1185">Reference proteome</keyword>
<dbReference type="GO" id="GO:0016836">
    <property type="term" value="F:hydro-lyase activity"/>
    <property type="evidence" value="ECO:0007669"/>
    <property type="project" value="InterPro"/>
</dbReference>
<protein>
    <submittedName>
        <fullName evidence="3">Propanediol/glycerol family dehydratase large subunit</fullName>
    </submittedName>
</protein>